<dbReference type="EMBL" id="CP127294">
    <property type="protein sequence ID" value="WIX79127.1"/>
    <property type="molecule type" value="Genomic_DNA"/>
</dbReference>
<dbReference type="PANTHER" id="PTHR42973:SF39">
    <property type="entry name" value="FAD-BINDING PCMH-TYPE DOMAIN-CONTAINING PROTEIN"/>
    <property type="match status" value="1"/>
</dbReference>
<dbReference type="GO" id="GO:0071949">
    <property type="term" value="F:FAD binding"/>
    <property type="evidence" value="ECO:0007669"/>
    <property type="project" value="InterPro"/>
</dbReference>
<sequence>MTTLHTKDVTPLRRGFAGTVFTPADDRYDEARKVWNGQIDRHPAVIAQVAGTADVATALAFAREHGLPVSVRGGGHSYGGFSMCDDGVVIDLSALRSITVDPHTRTLRCGGGTTWAELDAAGQQEGLAVPGGTISDTGVGGLTLGGGVGWLTARHGLSVDNLISAEVVTADGTPQHVSADENADLFWALRGGGGNFGVVTQFEFRAHPVGPMVELGLFFWPLAQGPEALRFIRDILTTLPPTMGAMLVGLNAPPADFVPPEAHFAPGYALLIAGFEGSEQHAEVVAQVRRGLPAAFELVTPIPYVGLQQMLDEAAPRGLLAYEKGLYVEELSDEVLDVIAEYLPRKSSPLSITPMFLMREAYCGVPEDATAFGGTRTPKVAVNLAATTADPQEFEADREWVRAFWTALTPFASSASGYVNFMTEYDENRVRAAYGAEKYDRLALIKAKYDPGNVFHLGANIRPAVAV</sequence>
<dbReference type="InterPro" id="IPR050416">
    <property type="entry name" value="FAD-linked_Oxidoreductase"/>
</dbReference>
<dbReference type="GO" id="GO:0016491">
    <property type="term" value="F:oxidoreductase activity"/>
    <property type="evidence" value="ECO:0007669"/>
    <property type="project" value="UniProtKB-KW"/>
</dbReference>
<keyword evidence="8" id="KW-1185">Reference proteome</keyword>
<dbReference type="InterPro" id="IPR036318">
    <property type="entry name" value="FAD-bd_PCMH-like_sf"/>
</dbReference>
<dbReference type="InterPro" id="IPR006094">
    <property type="entry name" value="Oxid_FAD_bind_N"/>
</dbReference>
<evidence type="ECO:0000256" key="2">
    <source>
        <dbReference type="ARBA" id="ARBA00005466"/>
    </source>
</evidence>
<protein>
    <submittedName>
        <fullName evidence="7">FAD-binding oxidoreductase</fullName>
    </submittedName>
</protein>
<accession>A0A9Y2IG46</accession>
<dbReference type="InterPro" id="IPR016167">
    <property type="entry name" value="FAD-bd_PCMH_sub1"/>
</dbReference>
<dbReference type="KEGG" id="acab:QRX50_48745"/>
<dbReference type="InterPro" id="IPR016169">
    <property type="entry name" value="FAD-bd_PCMH_sub2"/>
</dbReference>
<evidence type="ECO:0000256" key="1">
    <source>
        <dbReference type="ARBA" id="ARBA00001974"/>
    </source>
</evidence>
<dbReference type="Proteomes" id="UP001236014">
    <property type="component" value="Chromosome"/>
</dbReference>
<feature type="domain" description="FAD-binding PCMH-type" evidence="6">
    <location>
        <begin position="39"/>
        <end position="209"/>
    </location>
</feature>
<dbReference type="Pfam" id="PF08031">
    <property type="entry name" value="BBE"/>
    <property type="match status" value="1"/>
</dbReference>
<dbReference type="SUPFAM" id="SSF56176">
    <property type="entry name" value="FAD-binding/transporter-associated domain-like"/>
    <property type="match status" value="1"/>
</dbReference>
<comment type="cofactor">
    <cofactor evidence="1">
        <name>FAD</name>
        <dbReference type="ChEBI" id="CHEBI:57692"/>
    </cofactor>
</comment>
<proteinExistence type="inferred from homology"/>
<keyword evidence="3" id="KW-0285">Flavoprotein</keyword>
<dbReference type="PROSITE" id="PS51387">
    <property type="entry name" value="FAD_PCMH"/>
    <property type="match status" value="1"/>
</dbReference>
<evidence type="ECO:0000313" key="8">
    <source>
        <dbReference type="Proteomes" id="UP001236014"/>
    </source>
</evidence>
<evidence type="ECO:0000256" key="5">
    <source>
        <dbReference type="ARBA" id="ARBA00023002"/>
    </source>
</evidence>
<dbReference type="PROSITE" id="PS00862">
    <property type="entry name" value="OX2_COVAL_FAD"/>
    <property type="match status" value="1"/>
</dbReference>
<reference evidence="7 8" key="1">
    <citation type="submission" date="2023-06" db="EMBL/GenBank/DDBJ databases">
        <authorList>
            <person name="Oyuntsetseg B."/>
            <person name="Kim S.B."/>
        </authorList>
    </citation>
    <scope>NUCLEOTIDE SEQUENCE [LARGE SCALE GENOMIC DNA]</scope>
    <source>
        <strain evidence="7 8">2-15</strain>
    </source>
</reference>
<dbReference type="InterPro" id="IPR012951">
    <property type="entry name" value="BBE"/>
</dbReference>
<dbReference type="Pfam" id="PF01565">
    <property type="entry name" value="FAD_binding_4"/>
    <property type="match status" value="1"/>
</dbReference>
<organism evidence="7 8">
    <name type="scientific">Amycolatopsis carbonis</name>
    <dbReference type="NCBI Taxonomy" id="715471"/>
    <lineage>
        <taxon>Bacteria</taxon>
        <taxon>Bacillati</taxon>
        <taxon>Actinomycetota</taxon>
        <taxon>Actinomycetes</taxon>
        <taxon>Pseudonocardiales</taxon>
        <taxon>Pseudonocardiaceae</taxon>
        <taxon>Amycolatopsis</taxon>
    </lineage>
</organism>
<dbReference type="Gene3D" id="3.30.465.10">
    <property type="match status" value="1"/>
</dbReference>
<keyword evidence="5" id="KW-0560">Oxidoreductase</keyword>
<dbReference type="RefSeq" id="WP_285969820.1">
    <property type="nucleotide sequence ID" value="NZ_CP127294.1"/>
</dbReference>
<dbReference type="Gene3D" id="3.40.462.20">
    <property type="match status" value="1"/>
</dbReference>
<dbReference type="InterPro" id="IPR006093">
    <property type="entry name" value="Oxy_OxRdtase_FAD_BS"/>
</dbReference>
<dbReference type="InterPro" id="IPR016166">
    <property type="entry name" value="FAD-bd_PCMH"/>
</dbReference>
<dbReference type="PANTHER" id="PTHR42973">
    <property type="entry name" value="BINDING OXIDOREDUCTASE, PUTATIVE (AFU_ORTHOLOGUE AFUA_1G17690)-RELATED"/>
    <property type="match status" value="1"/>
</dbReference>
<dbReference type="Gene3D" id="3.30.43.10">
    <property type="entry name" value="Uridine Diphospho-n-acetylenolpyruvylglucosamine Reductase, domain 2"/>
    <property type="match status" value="1"/>
</dbReference>
<dbReference type="AlphaFoldDB" id="A0A9Y2IG46"/>
<evidence type="ECO:0000256" key="4">
    <source>
        <dbReference type="ARBA" id="ARBA00022827"/>
    </source>
</evidence>
<evidence type="ECO:0000256" key="3">
    <source>
        <dbReference type="ARBA" id="ARBA00022630"/>
    </source>
</evidence>
<comment type="similarity">
    <text evidence="2">Belongs to the oxygen-dependent FAD-linked oxidoreductase family.</text>
</comment>
<name>A0A9Y2IG46_9PSEU</name>
<evidence type="ECO:0000259" key="6">
    <source>
        <dbReference type="PROSITE" id="PS51387"/>
    </source>
</evidence>
<evidence type="ECO:0000313" key="7">
    <source>
        <dbReference type="EMBL" id="WIX79127.1"/>
    </source>
</evidence>
<keyword evidence="4" id="KW-0274">FAD</keyword>
<gene>
    <name evidence="7" type="ORF">QRX50_48745</name>
</gene>